<dbReference type="InterPro" id="IPR015422">
    <property type="entry name" value="PyrdxlP-dep_Trfase_small"/>
</dbReference>
<dbReference type="InterPro" id="IPR000192">
    <property type="entry name" value="Aminotrans_V_dom"/>
</dbReference>
<dbReference type="Gene3D" id="3.40.640.10">
    <property type="entry name" value="Type I PLP-dependent aspartate aminotransferase-like (Major domain)"/>
    <property type="match status" value="1"/>
</dbReference>
<accession>A0ABQ1QUJ5</accession>
<evidence type="ECO:0000313" key="3">
    <source>
        <dbReference type="EMBL" id="GGD45720.1"/>
    </source>
</evidence>
<reference evidence="4" key="1">
    <citation type="journal article" date="2019" name="Int. J. Syst. Evol. Microbiol.">
        <title>The Global Catalogue of Microorganisms (GCM) 10K type strain sequencing project: providing services to taxonomists for standard genome sequencing and annotation.</title>
        <authorList>
            <consortium name="The Broad Institute Genomics Platform"/>
            <consortium name="The Broad Institute Genome Sequencing Center for Infectious Disease"/>
            <person name="Wu L."/>
            <person name="Ma J."/>
        </authorList>
    </citation>
    <scope>NUCLEOTIDE SEQUENCE [LARGE SCALE GENOMIC DNA]</scope>
    <source>
        <strain evidence="4">CGMCC 1.12606</strain>
    </source>
</reference>
<dbReference type="RefSeq" id="WP_188369664.1">
    <property type="nucleotide sequence ID" value="NZ_BMFH01000001.1"/>
</dbReference>
<comment type="caution">
    <text evidence="3">The sequence shown here is derived from an EMBL/GenBank/DDBJ whole genome shotgun (WGS) entry which is preliminary data.</text>
</comment>
<dbReference type="SUPFAM" id="SSF53383">
    <property type="entry name" value="PLP-dependent transferases"/>
    <property type="match status" value="1"/>
</dbReference>
<dbReference type="PANTHER" id="PTHR43586">
    <property type="entry name" value="CYSTEINE DESULFURASE"/>
    <property type="match status" value="1"/>
</dbReference>
<organism evidence="3 4">
    <name type="scientific">Muriicola marianensis</name>
    <dbReference type="NCBI Taxonomy" id="1324801"/>
    <lineage>
        <taxon>Bacteria</taxon>
        <taxon>Pseudomonadati</taxon>
        <taxon>Bacteroidota</taxon>
        <taxon>Flavobacteriia</taxon>
        <taxon>Flavobacteriales</taxon>
        <taxon>Flavobacteriaceae</taxon>
        <taxon>Muriicola</taxon>
    </lineage>
</organism>
<evidence type="ECO:0000259" key="2">
    <source>
        <dbReference type="Pfam" id="PF00266"/>
    </source>
</evidence>
<proteinExistence type="predicted"/>
<evidence type="ECO:0000256" key="1">
    <source>
        <dbReference type="ARBA" id="ARBA00022898"/>
    </source>
</evidence>
<gene>
    <name evidence="3" type="ORF">GCM10011361_10830</name>
</gene>
<name>A0ABQ1QUJ5_9FLAO</name>
<dbReference type="EMBL" id="BMFH01000001">
    <property type="protein sequence ID" value="GGD45720.1"/>
    <property type="molecule type" value="Genomic_DNA"/>
</dbReference>
<sequence>MSRFNPDSLRNSFPVVKHSLYFNTAAIGLMSEELLEWRQEHDLDFLIGGSEMKMESFQMISGVRDTLGEFLGCDRQRIALVPNFSLGINLLLEGLHEKSRVLLLQTDYPSVNWPFESRGFPVSYATLGYDLEDQIEKKLKEGTYDVFAFSLVQWENGIRIDPDFIRYIREQYPDLILIADGTQYCGACDINFDASGLDVLGGSGYKWMLAGTGNGYMLFSERASDAFSPSATGFNSVNGKLEGKENIRLPKHLEPGHLDSLCFGSLDFSVKKLMEWGVKNIEEYNSSLIRQAAEELAELKLLDKAVIGRKVHGNILNIRGDDRLFKYLVQKEVSCSQRGGGIRLSFHLYNTKNEIDRLVQILKSADSSLTSPEK</sequence>
<keyword evidence="4" id="KW-1185">Reference proteome</keyword>
<dbReference type="Proteomes" id="UP000625780">
    <property type="component" value="Unassembled WGS sequence"/>
</dbReference>
<feature type="domain" description="Aminotransferase class V" evidence="2">
    <location>
        <begin position="50"/>
        <end position="358"/>
    </location>
</feature>
<evidence type="ECO:0000313" key="4">
    <source>
        <dbReference type="Proteomes" id="UP000625780"/>
    </source>
</evidence>
<dbReference type="Pfam" id="PF00266">
    <property type="entry name" value="Aminotran_5"/>
    <property type="match status" value="1"/>
</dbReference>
<dbReference type="InterPro" id="IPR015424">
    <property type="entry name" value="PyrdxlP-dep_Trfase"/>
</dbReference>
<keyword evidence="1" id="KW-0663">Pyridoxal phosphate</keyword>
<dbReference type="Gene3D" id="3.90.1150.10">
    <property type="entry name" value="Aspartate Aminotransferase, domain 1"/>
    <property type="match status" value="1"/>
</dbReference>
<dbReference type="PANTHER" id="PTHR43586:SF15">
    <property type="entry name" value="BLR3095 PROTEIN"/>
    <property type="match status" value="1"/>
</dbReference>
<dbReference type="InterPro" id="IPR015421">
    <property type="entry name" value="PyrdxlP-dep_Trfase_major"/>
</dbReference>
<protein>
    <submittedName>
        <fullName evidence="3">Cysteine desulfurase</fullName>
    </submittedName>
</protein>